<dbReference type="AlphaFoldDB" id="A0A9P9G2Q9"/>
<proteinExistence type="predicted"/>
<protein>
    <submittedName>
        <fullName evidence="3">Uncharacterized protein</fullName>
    </submittedName>
</protein>
<accession>A0A9P9G2Q9</accession>
<feature type="transmembrane region" description="Helical" evidence="2">
    <location>
        <begin position="20"/>
        <end position="40"/>
    </location>
</feature>
<dbReference type="Proteomes" id="UP000720189">
    <property type="component" value="Unassembled WGS sequence"/>
</dbReference>
<dbReference type="EMBL" id="JAGMUX010000021">
    <property type="protein sequence ID" value="KAH7231363.1"/>
    <property type="molecule type" value="Genomic_DNA"/>
</dbReference>
<keyword evidence="2" id="KW-1133">Transmembrane helix</keyword>
<sequence length="116" mass="12494">MDGTYANSTKANGSDSGPSISTMLGVIAAVVLAVVALMALGPCILNRRRQHPGAQVDIESREDAPNGTIGLQTLDSTSPTQNYKFPQASKSRSSLASHTSNSLELWYVLDFFFFHF</sequence>
<dbReference type="RefSeq" id="XP_046043472.1">
    <property type="nucleotide sequence ID" value="XM_046196834.1"/>
</dbReference>
<evidence type="ECO:0000313" key="3">
    <source>
        <dbReference type="EMBL" id="KAH7231363.1"/>
    </source>
</evidence>
<keyword evidence="2" id="KW-0472">Membrane</keyword>
<comment type="caution">
    <text evidence="3">The sequence shown here is derived from an EMBL/GenBank/DDBJ whole genome shotgun (WGS) entry which is preliminary data.</text>
</comment>
<dbReference type="OrthoDB" id="5089889at2759"/>
<feature type="compositionally biased region" description="Polar residues" evidence="1">
    <location>
        <begin position="69"/>
        <end position="98"/>
    </location>
</feature>
<feature type="region of interest" description="Disordered" evidence="1">
    <location>
        <begin position="51"/>
        <end position="98"/>
    </location>
</feature>
<organism evidence="3 4">
    <name type="scientific">Fusarium redolens</name>
    <dbReference type="NCBI Taxonomy" id="48865"/>
    <lineage>
        <taxon>Eukaryota</taxon>
        <taxon>Fungi</taxon>
        <taxon>Dikarya</taxon>
        <taxon>Ascomycota</taxon>
        <taxon>Pezizomycotina</taxon>
        <taxon>Sordariomycetes</taxon>
        <taxon>Hypocreomycetidae</taxon>
        <taxon>Hypocreales</taxon>
        <taxon>Nectriaceae</taxon>
        <taxon>Fusarium</taxon>
        <taxon>Fusarium redolens species complex</taxon>
    </lineage>
</organism>
<keyword evidence="2" id="KW-0812">Transmembrane</keyword>
<reference evidence="3" key="1">
    <citation type="journal article" date="2021" name="Nat. Commun.">
        <title>Genetic determinants of endophytism in the Arabidopsis root mycobiome.</title>
        <authorList>
            <person name="Mesny F."/>
            <person name="Miyauchi S."/>
            <person name="Thiergart T."/>
            <person name="Pickel B."/>
            <person name="Atanasova L."/>
            <person name="Karlsson M."/>
            <person name="Huettel B."/>
            <person name="Barry K.W."/>
            <person name="Haridas S."/>
            <person name="Chen C."/>
            <person name="Bauer D."/>
            <person name="Andreopoulos W."/>
            <person name="Pangilinan J."/>
            <person name="LaButti K."/>
            <person name="Riley R."/>
            <person name="Lipzen A."/>
            <person name="Clum A."/>
            <person name="Drula E."/>
            <person name="Henrissat B."/>
            <person name="Kohler A."/>
            <person name="Grigoriev I.V."/>
            <person name="Martin F.M."/>
            <person name="Hacquard S."/>
        </authorList>
    </citation>
    <scope>NUCLEOTIDE SEQUENCE</scope>
    <source>
        <strain evidence="3">MPI-CAGE-AT-0023</strain>
    </source>
</reference>
<name>A0A9P9G2Q9_FUSRE</name>
<dbReference type="GeneID" id="70226788"/>
<gene>
    <name evidence="3" type="ORF">BKA55DRAFT_625337</name>
</gene>
<evidence type="ECO:0000256" key="2">
    <source>
        <dbReference type="SAM" id="Phobius"/>
    </source>
</evidence>
<evidence type="ECO:0000313" key="4">
    <source>
        <dbReference type="Proteomes" id="UP000720189"/>
    </source>
</evidence>
<keyword evidence="4" id="KW-1185">Reference proteome</keyword>
<evidence type="ECO:0000256" key="1">
    <source>
        <dbReference type="SAM" id="MobiDB-lite"/>
    </source>
</evidence>